<reference evidence="2" key="1">
    <citation type="submission" date="2020-01" db="EMBL/GenBank/DDBJ databases">
        <authorList>
            <consortium name="DOE Joint Genome Institute"/>
            <person name="Haridas S."/>
            <person name="Albert R."/>
            <person name="Binder M."/>
            <person name="Bloem J."/>
            <person name="Labutti K."/>
            <person name="Salamov A."/>
            <person name="Andreopoulos B."/>
            <person name="Baker S.E."/>
            <person name="Barry K."/>
            <person name="Bills G."/>
            <person name="Bluhm B.H."/>
            <person name="Cannon C."/>
            <person name="Castanera R."/>
            <person name="Culley D.E."/>
            <person name="Daum C."/>
            <person name="Ezra D."/>
            <person name="Gonzalez J.B."/>
            <person name="Henrissat B."/>
            <person name="Kuo A."/>
            <person name="Liang C."/>
            <person name="Lipzen A."/>
            <person name="Lutzoni F."/>
            <person name="Magnuson J."/>
            <person name="Mondo S."/>
            <person name="Nolan M."/>
            <person name="Ohm R."/>
            <person name="Pangilinan J."/>
            <person name="Park H.-J."/>
            <person name="Ramirez L."/>
            <person name="Alfaro M."/>
            <person name="Sun H."/>
            <person name="Tritt A."/>
            <person name="Yoshinaga Y."/>
            <person name="Zwiers L.-H."/>
            <person name="Turgeon B.G."/>
            <person name="Goodwin S.B."/>
            <person name="Spatafora J.W."/>
            <person name="Crous P.W."/>
            <person name="Grigoriev I.V."/>
        </authorList>
    </citation>
    <scope>NUCLEOTIDE SEQUENCE</scope>
    <source>
        <strain evidence="2">P77</strain>
    </source>
</reference>
<dbReference type="OrthoDB" id="3799287at2759"/>
<evidence type="ECO:0000313" key="2">
    <source>
        <dbReference type="EMBL" id="KAF1832311.1"/>
    </source>
</evidence>
<proteinExistence type="predicted"/>
<keyword evidence="3" id="KW-1185">Reference proteome</keyword>
<gene>
    <name evidence="2" type="ORF">BDW02DRAFT_468877</name>
</gene>
<feature type="compositionally biased region" description="Basic and acidic residues" evidence="1">
    <location>
        <begin position="92"/>
        <end position="151"/>
    </location>
</feature>
<dbReference type="EMBL" id="ML975341">
    <property type="protein sequence ID" value="KAF1832311.1"/>
    <property type="molecule type" value="Genomic_DNA"/>
</dbReference>
<protein>
    <submittedName>
        <fullName evidence="2">Uncharacterized protein</fullName>
    </submittedName>
</protein>
<dbReference type="Proteomes" id="UP000800040">
    <property type="component" value="Unassembled WGS sequence"/>
</dbReference>
<dbReference type="AlphaFoldDB" id="A0A6A5K719"/>
<organism evidence="2 3">
    <name type="scientific">Decorospora gaudefroyi</name>
    <dbReference type="NCBI Taxonomy" id="184978"/>
    <lineage>
        <taxon>Eukaryota</taxon>
        <taxon>Fungi</taxon>
        <taxon>Dikarya</taxon>
        <taxon>Ascomycota</taxon>
        <taxon>Pezizomycotina</taxon>
        <taxon>Dothideomycetes</taxon>
        <taxon>Pleosporomycetidae</taxon>
        <taxon>Pleosporales</taxon>
        <taxon>Pleosporineae</taxon>
        <taxon>Pleosporaceae</taxon>
        <taxon>Decorospora</taxon>
    </lineage>
</organism>
<feature type="compositionally biased region" description="Basic and acidic residues" evidence="1">
    <location>
        <begin position="70"/>
        <end position="80"/>
    </location>
</feature>
<evidence type="ECO:0000313" key="3">
    <source>
        <dbReference type="Proteomes" id="UP000800040"/>
    </source>
</evidence>
<sequence length="151" mass="18193">MCKYTIYTSECGHPDEDHVDTQNCPYFQKTQVPCDRDNPHIKDRVKIRTKDRNGICNRCLRDARMREEAAMRREREKMEEQNQSIAEHKRKMAEMEAREQEIKRQTKEDHDRQVRGREEADRQFKLNKALEEQALRAQQKADDMERALRES</sequence>
<feature type="non-terminal residue" evidence="2">
    <location>
        <position position="151"/>
    </location>
</feature>
<feature type="region of interest" description="Disordered" evidence="1">
    <location>
        <begin position="70"/>
        <end position="151"/>
    </location>
</feature>
<name>A0A6A5K719_9PLEO</name>
<evidence type="ECO:0000256" key="1">
    <source>
        <dbReference type="SAM" id="MobiDB-lite"/>
    </source>
</evidence>
<accession>A0A6A5K719</accession>